<accession>A0A7R9QTH9</accession>
<dbReference type="InterPro" id="IPR002110">
    <property type="entry name" value="Ankyrin_rpt"/>
</dbReference>
<gene>
    <name evidence="15" type="ORF">ONB1V03_LOCUS13767</name>
</gene>
<dbReference type="AlphaFoldDB" id="A0A7R9QTH9"/>
<keyword evidence="7" id="KW-0677">Repeat</keyword>
<organism evidence="15">
    <name type="scientific">Oppiella nova</name>
    <dbReference type="NCBI Taxonomy" id="334625"/>
    <lineage>
        <taxon>Eukaryota</taxon>
        <taxon>Metazoa</taxon>
        <taxon>Ecdysozoa</taxon>
        <taxon>Arthropoda</taxon>
        <taxon>Chelicerata</taxon>
        <taxon>Arachnida</taxon>
        <taxon>Acari</taxon>
        <taxon>Acariformes</taxon>
        <taxon>Sarcoptiformes</taxon>
        <taxon>Oribatida</taxon>
        <taxon>Brachypylina</taxon>
        <taxon>Oppioidea</taxon>
        <taxon>Oppiidae</taxon>
        <taxon>Oppiella</taxon>
    </lineage>
</organism>
<dbReference type="InterPro" id="IPR055285">
    <property type="entry name" value="ANKRD13_C"/>
</dbReference>
<dbReference type="Proteomes" id="UP000728032">
    <property type="component" value="Unassembled WGS sequence"/>
</dbReference>
<evidence type="ECO:0000256" key="12">
    <source>
        <dbReference type="PROSITE-ProRule" id="PRU00023"/>
    </source>
</evidence>
<dbReference type="PROSITE" id="PS50297">
    <property type="entry name" value="ANK_REP_REGION"/>
    <property type="match status" value="1"/>
</dbReference>
<evidence type="ECO:0000256" key="7">
    <source>
        <dbReference type="ARBA" id="ARBA00022737"/>
    </source>
</evidence>
<keyword evidence="6" id="KW-1052">Target cell membrane</keyword>
<feature type="non-terminal residue" evidence="15">
    <location>
        <position position="610"/>
    </location>
</feature>
<dbReference type="PROSITE" id="PS50088">
    <property type="entry name" value="ANK_REPEAT"/>
    <property type="match status" value="1"/>
</dbReference>
<dbReference type="GO" id="GO:0044218">
    <property type="term" value="C:other organism cell membrane"/>
    <property type="evidence" value="ECO:0007669"/>
    <property type="project" value="UniProtKB-KW"/>
</dbReference>
<keyword evidence="4" id="KW-1003">Cell membrane</keyword>
<evidence type="ECO:0000313" key="15">
    <source>
        <dbReference type="EMBL" id="CAD7657135.1"/>
    </source>
</evidence>
<comment type="subcellular location">
    <subcellularLocation>
        <location evidence="2">Cell membrane</location>
    </subcellularLocation>
    <subcellularLocation>
        <location evidence="3">Late endosome</location>
    </subcellularLocation>
    <subcellularLocation>
        <location evidence="1">Target cell membrane</location>
    </subcellularLocation>
</comment>
<keyword evidence="8" id="KW-0800">Toxin</keyword>
<name>A0A7R9QTH9_9ACAR</name>
<dbReference type="Pfam" id="PF12796">
    <property type="entry name" value="Ank_2"/>
    <property type="match status" value="1"/>
</dbReference>
<keyword evidence="5" id="KW-0268">Exocytosis</keyword>
<dbReference type="InterPro" id="IPR003903">
    <property type="entry name" value="UIM_dom"/>
</dbReference>
<comment type="function">
    <text evidence="11">Ubiquitin-binding protein that specifically recognizes and binds 'Lys-63'-linked ubiquitin. Does not bind 'Lys-48'-linked ubiquitin. Positively regulates the internalization of ligand-activated EGFR by binding to the Ub moiety of ubiquitinated EGFR at the cell membrane.</text>
</comment>
<dbReference type="EMBL" id="CAJPVJ010012433">
    <property type="protein sequence ID" value="CAG2174321.1"/>
    <property type="molecule type" value="Genomic_DNA"/>
</dbReference>
<keyword evidence="8" id="KW-0638">Presynaptic neurotoxin</keyword>
<dbReference type="GO" id="GO:0044231">
    <property type="term" value="C:host cell presynaptic membrane"/>
    <property type="evidence" value="ECO:0007669"/>
    <property type="project" value="UniProtKB-KW"/>
</dbReference>
<evidence type="ECO:0000256" key="11">
    <source>
        <dbReference type="ARBA" id="ARBA00024956"/>
    </source>
</evidence>
<evidence type="ECO:0000256" key="10">
    <source>
        <dbReference type="ARBA" id="ARBA00023298"/>
    </source>
</evidence>
<evidence type="ECO:0000256" key="6">
    <source>
        <dbReference type="ARBA" id="ARBA00022537"/>
    </source>
</evidence>
<dbReference type="SMART" id="SM00248">
    <property type="entry name" value="ANK"/>
    <property type="match status" value="3"/>
</dbReference>
<dbReference type="OrthoDB" id="1585644at2759"/>
<evidence type="ECO:0000259" key="14">
    <source>
        <dbReference type="Pfam" id="PF11904"/>
    </source>
</evidence>
<evidence type="ECO:0000256" key="1">
    <source>
        <dbReference type="ARBA" id="ARBA00004175"/>
    </source>
</evidence>
<dbReference type="GO" id="GO:0006887">
    <property type="term" value="P:exocytosis"/>
    <property type="evidence" value="ECO:0007669"/>
    <property type="project" value="UniProtKB-KW"/>
</dbReference>
<dbReference type="PROSITE" id="PS50330">
    <property type="entry name" value="UIM"/>
    <property type="match status" value="1"/>
</dbReference>
<keyword evidence="12" id="KW-0040">ANK repeat</keyword>
<dbReference type="GO" id="GO:0005770">
    <property type="term" value="C:late endosome"/>
    <property type="evidence" value="ECO:0007669"/>
    <property type="project" value="UniProtKB-SubCell"/>
</dbReference>
<evidence type="ECO:0000256" key="5">
    <source>
        <dbReference type="ARBA" id="ARBA00022483"/>
    </source>
</evidence>
<dbReference type="EMBL" id="OC927258">
    <property type="protein sequence ID" value="CAD7657135.1"/>
    <property type="molecule type" value="Genomic_DNA"/>
</dbReference>
<feature type="region of interest" description="Disordered" evidence="13">
    <location>
        <begin position="24"/>
        <end position="46"/>
    </location>
</feature>
<feature type="repeat" description="ANK" evidence="12">
    <location>
        <begin position="87"/>
        <end position="119"/>
    </location>
</feature>
<evidence type="ECO:0000256" key="13">
    <source>
        <dbReference type="SAM" id="MobiDB-lite"/>
    </source>
</evidence>
<keyword evidence="8" id="KW-0528">Neurotoxin</keyword>
<evidence type="ECO:0000256" key="4">
    <source>
        <dbReference type="ARBA" id="ARBA00022475"/>
    </source>
</evidence>
<feature type="domain" description="Ankyrin repeat" evidence="14">
    <location>
        <begin position="203"/>
        <end position="523"/>
    </location>
</feature>
<evidence type="ECO:0000256" key="9">
    <source>
        <dbReference type="ARBA" id="ARBA00023136"/>
    </source>
</evidence>
<dbReference type="SUPFAM" id="SSF48403">
    <property type="entry name" value="Ankyrin repeat"/>
    <property type="match status" value="1"/>
</dbReference>
<dbReference type="Gene3D" id="1.25.40.20">
    <property type="entry name" value="Ankyrin repeat-containing domain"/>
    <property type="match status" value="1"/>
</dbReference>
<reference evidence="15" key="1">
    <citation type="submission" date="2020-11" db="EMBL/GenBank/DDBJ databases">
        <authorList>
            <person name="Tran Van P."/>
        </authorList>
    </citation>
    <scope>NUCLEOTIDE SEQUENCE</scope>
</reference>
<keyword evidence="10" id="KW-1053">Target membrane</keyword>
<evidence type="ECO:0000256" key="8">
    <source>
        <dbReference type="ARBA" id="ARBA00023028"/>
    </source>
</evidence>
<evidence type="ECO:0000313" key="16">
    <source>
        <dbReference type="Proteomes" id="UP000728032"/>
    </source>
</evidence>
<dbReference type="GO" id="GO:0005886">
    <property type="term" value="C:plasma membrane"/>
    <property type="evidence" value="ECO:0007669"/>
    <property type="project" value="UniProtKB-SubCell"/>
</dbReference>
<sequence>MASNFRLSDDESAADKRLIPTTSTIVTASGSQSSSSPPAPPSAATMSRQLSKLYPIHWLVWHNRQQQLELLLNTTPHKLDLETRDPRGRTPLMLAVTLGHYPMARHLLRHNANVNIEDSLGFNVLHEAVSSDEPEFIREVLERRDWQRYTSRVDGIPVLLKKICDTPDFYVEMKWEFTSWVPLVTRMCPSDTYKIYKSRSSVRIDTTLVGFDQSSNWQRGSRSYIFTGTENGAVFMEVDHDHKQVIVETMKMLSPDMEDTIEMLKPSDELVNARLTTPTSTTFIDTDKIHFDRCKSGIIGFRTDKIENINGYESKVFCAQNVEVVTKTRTEHLSPEDKERHNAAAANRLAPLQSLLGMIEIEENTPSPPVADESVKNKDDLPVNPRNPFNVTAVQYFDADYDLKDRDIGRPKEMSTKIQRFKANLWLCEDYPLSLPEQVLPIVDLMAISSSHFAKLRDFITLQLPSGFPVKIEIPLFHVLNARITFGNIFSLDEAVSGVTPIRDEAACACVVDESCFDPPPNYRKIGTGEMRQMNMDDDDVVQYAIEQFLMDEGTETDQVTLWEALKAQQPDMDQDLQRAIQESLVEYQKGVNRRDSTSDESPHESSKPA</sequence>
<dbReference type="Pfam" id="PF11904">
    <property type="entry name" value="ANKRD13_C"/>
    <property type="match status" value="1"/>
</dbReference>
<dbReference type="InterPro" id="IPR021832">
    <property type="entry name" value="ANKRD13"/>
</dbReference>
<protein>
    <recommendedName>
        <fullName evidence="14">Ankyrin repeat domain-containing protein</fullName>
    </recommendedName>
</protein>
<dbReference type="PANTHER" id="PTHR12447:SF31">
    <property type="entry name" value="LD31969P"/>
    <property type="match status" value="1"/>
</dbReference>
<dbReference type="PANTHER" id="PTHR12447">
    <property type="entry name" value="ANKYRIN REPEAT DOMAIN-CONTAINING PROTEIN 13"/>
    <property type="match status" value="1"/>
</dbReference>
<keyword evidence="16" id="KW-1185">Reference proteome</keyword>
<proteinExistence type="predicted"/>
<feature type="compositionally biased region" description="Basic and acidic residues" evidence="13">
    <location>
        <begin position="593"/>
        <end position="610"/>
    </location>
</feature>
<evidence type="ECO:0000256" key="3">
    <source>
        <dbReference type="ARBA" id="ARBA00004603"/>
    </source>
</evidence>
<evidence type="ECO:0000256" key="2">
    <source>
        <dbReference type="ARBA" id="ARBA00004236"/>
    </source>
</evidence>
<feature type="region of interest" description="Disordered" evidence="13">
    <location>
        <begin position="588"/>
        <end position="610"/>
    </location>
</feature>
<keyword evidence="9" id="KW-0472">Membrane</keyword>
<dbReference type="InterPro" id="IPR036770">
    <property type="entry name" value="Ankyrin_rpt-contain_sf"/>
</dbReference>